<reference evidence="3" key="1">
    <citation type="submission" date="2019-03" db="EMBL/GenBank/DDBJ databases">
        <title>Lake Tanganyika Metagenome-Assembled Genomes (MAGs).</title>
        <authorList>
            <person name="Tran P."/>
        </authorList>
    </citation>
    <scope>NUCLEOTIDE SEQUENCE</scope>
    <source>
        <strain evidence="3">M_DeepCast_400m_m2_100</strain>
    </source>
</reference>
<evidence type="ECO:0000313" key="4">
    <source>
        <dbReference type="Proteomes" id="UP000748308"/>
    </source>
</evidence>
<dbReference type="CDD" id="cd07983">
    <property type="entry name" value="LPLAT_DUF374-like"/>
    <property type="match status" value="1"/>
</dbReference>
<dbReference type="EMBL" id="VGIY01000061">
    <property type="protein sequence ID" value="MBM3316969.1"/>
    <property type="molecule type" value="Genomic_DNA"/>
</dbReference>
<protein>
    <submittedName>
        <fullName evidence="3">Lysophospholipid acyltransferase family protein</fullName>
    </submittedName>
</protein>
<evidence type="ECO:0000313" key="3">
    <source>
        <dbReference type="EMBL" id="MBM3316969.1"/>
    </source>
</evidence>
<evidence type="ECO:0000256" key="1">
    <source>
        <dbReference type="SAM" id="MobiDB-lite"/>
    </source>
</evidence>
<comment type="caution">
    <text evidence="3">The sequence shown here is derived from an EMBL/GenBank/DDBJ whole genome shotgun (WGS) entry which is preliminary data.</text>
</comment>
<name>A0A937X9I4_UNCEI</name>
<dbReference type="AlphaFoldDB" id="A0A937X9I4"/>
<proteinExistence type="predicted"/>
<evidence type="ECO:0000259" key="2">
    <source>
        <dbReference type="Pfam" id="PF04028"/>
    </source>
</evidence>
<sequence>MGSPRPGLRARIVGLAGAWLILALGSTWRTRLIGAEHLASCRAGGRGFAYGFWHGLLLPIAYLNRGQRATVLVSLHRDGEYIAQAARRLGIGSVRGSSSRGGARSLLEMVRLGRRGEAVAFTPDGPRGPRRRVQPGLPLCAQRAGIPILPIAAAARPCRRLGSWDRFLVPAPFARVVLAYGPPLAIPAGIDRQRMLALWTPRIEEALDAAERAAQQALDDWDGRPRRGAPPRP</sequence>
<gene>
    <name evidence="3" type="ORF">FJY75_03860</name>
</gene>
<dbReference type="Proteomes" id="UP000748308">
    <property type="component" value="Unassembled WGS sequence"/>
</dbReference>
<dbReference type="InterPro" id="IPR007172">
    <property type="entry name" value="DUF374"/>
</dbReference>
<organism evidence="3 4">
    <name type="scientific">Eiseniibacteriota bacterium</name>
    <dbReference type="NCBI Taxonomy" id="2212470"/>
    <lineage>
        <taxon>Bacteria</taxon>
        <taxon>Candidatus Eiseniibacteriota</taxon>
    </lineage>
</organism>
<dbReference type="Pfam" id="PF04028">
    <property type="entry name" value="DUF374"/>
    <property type="match status" value="1"/>
</dbReference>
<keyword evidence="3" id="KW-0808">Transferase</keyword>
<accession>A0A937X9I4</accession>
<feature type="domain" description="DUF374" evidence="2">
    <location>
        <begin position="62"/>
        <end position="130"/>
    </location>
</feature>
<feature type="region of interest" description="Disordered" evidence="1">
    <location>
        <begin position="214"/>
        <end position="233"/>
    </location>
</feature>
<keyword evidence="3" id="KW-0012">Acyltransferase</keyword>
<dbReference type="GO" id="GO:0016746">
    <property type="term" value="F:acyltransferase activity"/>
    <property type="evidence" value="ECO:0007669"/>
    <property type="project" value="UniProtKB-KW"/>
</dbReference>